<sequence length="326" mass="35973">MNANISVTNSSVLIAPQDTAKARARRQFMWGIALVVLANLLFGVLYTYGKWLSPLTGTSVFLWRMVMILGCLLVFLVVSGQSKTIINDLKAIKGVKSWFWLLLPTPIFASQLWLFMWAPLNDQGVQTAMGYFLFPLTMVLFGCVLFKEKLSKVQWLAVALAGVGVAAEIVRTGELSWATFWVCGTYPIYYIMRRVQKVRAVTGLFIDALIIAPVCLIWLIMTDMDTVKTVLTDGWLLLKVVGLGVVSILALQSHLEANRLLPVSLFGLMGYIEPALLFLLAVTVLGGTFTMDMLGSYGLIWAGILCLVLQGVVSYRKNKGESASSQ</sequence>
<evidence type="ECO:0000256" key="6">
    <source>
        <dbReference type="ARBA" id="ARBA00022989"/>
    </source>
</evidence>
<feature type="transmembrane region" description="Helical" evidence="8">
    <location>
        <begin position="153"/>
        <end position="169"/>
    </location>
</feature>
<reference evidence="10 11" key="1">
    <citation type="journal article" date="2014" name="Genome Announc.">
        <title>Draft Genome Sequence of Moraxella bovoculi Strain 237T (ATCC BAA-1259T) Isolated from a Calf with Infectious Bovine Keratoconjunctivitis.</title>
        <authorList>
            <person name="Calcutt M.J."/>
            <person name="Foecking M.F."/>
            <person name="Martin N.T."/>
            <person name="Mhlanga-Mutangadura T."/>
            <person name="Reilly T.J."/>
        </authorList>
    </citation>
    <scope>NUCLEOTIDE SEQUENCE [LARGE SCALE GENOMIC DNA]</scope>
    <source>
        <strain evidence="10 11">237</strain>
    </source>
</reference>
<evidence type="ECO:0000256" key="5">
    <source>
        <dbReference type="ARBA" id="ARBA00022692"/>
    </source>
</evidence>
<dbReference type="InterPro" id="IPR004626">
    <property type="entry name" value="RarD"/>
</dbReference>
<comment type="subcellular location">
    <subcellularLocation>
        <location evidence="1">Cell membrane</location>
        <topology evidence="1">Multi-pass membrane protein</topology>
    </subcellularLocation>
</comment>
<comment type="caution">
    <text evidence="10">The sequence shown here is derived from an EMBL/GenBank/DDBJ whole genome shotgun (WGS) entry which is preliminary data.</text>
</comment>
<dbReference type="EMBL" id="AOMT01000035">
    <property type="protein sequence ID" value="KDN24532.1"/>
    <property type="molecule type" value="Genomic_DNA"/>
</dbReference>
<name>A0A066UF64_9GAMM</name>
<keyword evidence="3" id="KW-0813">Transport</keyword>
<gene>
    <name evidence="10" type="ORF">MBO_08801</name>
</gene>
<evidence type="ECO:0000256" key="8">
    <source>
        <dbReference type="SAM" id="Phobius"/>
    </source>
</evidence>
<evidence type="ECO:0000256" key="7">
    <source>
        <dbReference type="ARBA" id="ARBA00023136"/>
    </source>
</evidence>
<feature type="transmembrane region" description="Helical" evidence="8">
    <location>
        <begin position="204"/>
        <end position="222"/>
    </location>
</feature>
<dbReference type="Pfam" id="PF00892">
    <property type="entry name" value="EamA"/>
    <property type="match status" value="1"/>
</dbReference>
<dbReference type="InterPro" id="IPR000620">
    <property type="entry name" value="EamA_dom"/>
</dbReference>
<evidence type="ECO:0000256" key="1">
    <source>
        <dbReference type="ARBA" id="ARBA00004651"/>
    </source>
</evidence>
<feature type="transmembrane region" description="Helical" evidence="8">
    <location>
        <begin position="234"/>
        <end position="251"/>
    </location>
</feature>
<keyword evidence="7 8" id="KW-0472">Membrane</keyword>
<protein>
    <submittedName>
        <fullName evidence="10">RarD protein</fullName>
    </submittedName>
</protein>
<dbReference type="GeneID" id="301974616"/>
<evidence type="ECO:0000256" key="2">
    <source>
        <dbReference type="ARBA" id="ARBA00007362"/>
    </source>
</evidence>
<feature type="transmembrane region" description="Helical" evidence="8">
    <location>
        <begin position="61"/>
        <end position="78"/>
    </location>
</feature>
<evidence type="ECO:0000313" key="11">
    <source>
        <dbReference type="Proteomes" id="UP000035860"/>
    </source>
</evidence>
<dbReference type="NCBIfam" id="TIGR00688">
    <property type="entry name" value="rarD"/>
    <property type="match status" value="1"/>
</dbReference>
<dbReference type="OrthoDB" id="3250831at2"/>
<feature type="transmembrane region" description="Helical" evidence="8">
    <location>
        <begin position="263"/>
        <end position="285"/>
    </location>
</feature>
<dbReference type="RefSeq" id="WP_036366793.1">
    <property type="nucleotide sequence ID" value="NZ_AOMT01000035.1"/>
</dbReference>
<keyword evidence="5 8" id="KW-0812">Transmembrane</keyword>
<dbReference type="InterPro" id="IPR037185">
    <property type="entry name" value="EmrE-like"/>
</dbReference>
<evidence type="ECO:0000256" key="4">
    <source>
        <dbReference type="ARBA" id="ARBA00022475"/>
    </source>
</evidence>
<dbReference type="AlphaFoldDB" id="A0A066UF64"/>
<feature type="transmembrane region" description="Helical" evidence="8">
    <location>
        <begin position="128"/>
        <end position="146"/>
    </location>
</feature>
<feature type="transmembrane region" description="Helical" evidence="8">
    <location>
        <begin position="98"/>
        <end position="116"/>
    </location>
</feature>
<organism evidence="10 11">
    <name type="scientific">Moraxella bovoculi 237</name>
    <dbReference type="NCBI Taxonomy" id="743974"/>
    <lineage>
        <taxon>Bacteria</taxon>
        <taxon>Pseudomonadati</taxon>
        <taxon>Pseudomonadota</taxon>
        <taxon>Gammaproteobacteria</taxon>
        <taxon>Moraxellales</taxon>
        <taxon>Moraxellaceae</taxon>
        <taxon>Moraxella</taxon>
    </lineage>
</organism>
<feature type="transmembrane region" description="Helical" evidence="8">
    <location>
        <begin position="297"/>
        <end position="315"/>
    </location>
</feature>
<dbReference type="eggNOG" id="COG2962">
    <property type="taxonomic scope" value="Bacteria"/>
</dbReference>
<feature type="transmembrane region" description="Helical" evidence="8">
    <location>
        <begin position="28"/>
        <end position="49"/>
    </location>
</feature>
<dbReference type="SUPFAM" id="SSF103481">
    <property type="entry name" value="Multidrug resistance efflux transporter EmrE"/>
    <property type="match status" value="2"/>
</dbReference>
<comment type="similarity">
    <text evidence="2">Belongs to the EamA transporter family.</text>
</comment>
<evidence type="ECO:0000256" key="3">
    <source>
        <dbReference type="ARBA" id="ARBA00022448"/>
    </source>
</evidence>
<evidence type="ECO:0000313" key="10">
    <source>
        <dbReference type="EMBL" id="KDN24532.1"/>
    </source>
</evidence>
<proteinExistence type="inferred from homology"/>
<evidence type="ECO:0000259" key="9">
    <source>
        <dbReference type="Pfam" id="PF00892"/>
    </source>
</evidence>
<keyword evidence="4" id="KW-1003">Cell membrane</keyword>
<dbReference type="Proteomes" id="UP000035860">
    <property type="component" value="Unassembled WGS sequence"/>
</dbReference>
<keyword evidence="11" id="KW-1185">Reference proteome</keyword>
<keyword evidence="6 8" id="KW-1133">Transmembrane helix</keyword>
<feature type="domain" description="EamA" evidence="9">
    <location>
        <begin position="29"/>
        <end position="166"/>
    </location>
</feature>
<dbReference type="GO" id="GO:0005886">
    <property type="term" value="C:plasma membrane"/>
    <property type="evidence" value="ECO:0007669"/>
    <property type="project" value="UniProtKB-SubCell"/>
</dbReference>
<accession>A0A066UF64</accession>
<feature type="transmembrane region" description="Helical" evidence="8">
    <location>
        <begin position="175"/>
        <end position="192"/>
    </location>
</feature>